<protein>
    <submittedName>
        <fullName evidence="1">Uncharacterized protein</fullName>
    </submittedName>
</protein>
<keyword evidence="2" id="KW-1185">Reference proteome</keyword>
<sequence length="62" mass="6636">MTSSTSTTTTTAQPMAWNVSIHPLNQLLHSADLAIVAAQLASTHYDSGVDIGTLPFDEWASY</sequence>
<feature type="non-terminal residue" evidence="1">
    <location>
        <position position="62"/>
    </location>
</feature>
<proteinExistence type="predicted"/>
<gene>
    <name evidence="1" type="ORF">SPRG_07146</name>
</gene>
<dbReference type="AlphaFoldDB" id="A0A067CAT1"/>
<dbReference type="VEuPathDB" id="FungiDB:SPRG_07146"/>
<evidence type="ECO:0000313" key="1">
    <source>
        <dbReference type="EMBL" id="KDO27874.1"/>
    </source>
</evidence>
<dbReference type="RefSeq" id="XP_012201332.1">
    <property type="nucleotide sequence ID" value="XM_012345942.1"/>
</dbReference>
<dbReference type="KEGG" id="spar:SPRG_07146"/>
<reference evidence="1 2" key="1">
    <citation type="journal article" date="2013" name="PLoS Genet.">
        <title>Distinctive expansion of potential virulence genes in the genome of the oomycete fish pathogen Saprolegnia parasitica.</title>
        <authorList>
            <person name="Jiang R.H."/>
            <person name="de Bruijn I."/>
            <person name="Haas B.J."/>
            <person name="Belmonte R."/>
            <person name="Lobach L."/>
            <person name="Christie J."/>
            <person name="van den Ackerveken G."/>
            <person name="Bottin A."/>
            <person name="Bulone V."/>
            <person name="Diaz-Moreno S.M."/>
            <person name="Dumas B."/>
            <person name="Fan L."/>
            <person name="Gaulin E."/>
            <person name="Govers F."/>
            <person name="Grenville-Briggs L.J."/>
            <person name="Horner N.R."/>
            <person name="Levin J.Z."/>
            <person name="Mammella M."/>
            <person name="Meijer H.J."/>
            <person name="Morris P."/>
            <person name="Nusbaum C."/>
            <person name="Oome S."/>
            <person name="Phillips A.J."/>
            <person name="van Rooyen D."/>
            <person name="Rzeszutek E."/>
            <person name="Saraiva M."/>
            <person name="Secombes C.J."/>
            <person name="Seidl M.F."/>
            <person name="Snel B."/>
            <person name="Stassen J.H."/>
            <person name="Sykes S."/>
            <person name="Tripathy S."/>
            <person name="van den Berg H."/>
            <person name="Vega-Arreguin J.C."/>
            <person name="Wawra S."/>
            <person name="Young S.K."/>
            <person name="Zeng Q."/>
            <person name="Dieguez-Uribeondo J."/>
            <person name="Russ C."/>
            <person name="Tyler B.M."/>
            <person name="van West P."/>
        </authorList>
    </citation>
    <scope>NUCLEOTIDE SEQUENCE [LARGE SCALE GENOMIC DNA]</scope>
    <source>
        <strain evidence="1 2">CBS 223.65</strain>
    </source>
</reference>
<dbReference type="Proteomes" id="UP000030745">
    <property type="component" value="Unassembled WGS sequence"/>
</dbReference>
<evidence type="ECO:0000313" key="2">
    <source>
        <dbReference type="Proteomes" id="UP000030745"/>
    </source>
</evidence>
<organism evidence="1 2">
    <name type="scientific">Saprolegnia parasitica (strain CBS 223.65)</name>
    <dbReference type="NCBI Taxonomy" id="695850"/>
    <lineage>
        <taxon>Eukaryota</taxon>
        <taxon>Sar</taxon>
        <taxon>Stramenopiles</taxon>
        <taxon>Oomycota</taxon>
        <taxon>Saprolegniomycetes</taxon>
        <taxon>Saprolegniales</taxon>
        <taxon>Saprolegniaceae</taxon>
        <taxon>Saprolegnia</taxon>
    </lineage>
</organism>
<accession>A0A067CAT1</accession>
<dbReference type="GeneID" id="24129446"/>
<dbReference type="EMBL" id="KK583214">
    <property type="protein sequence ID" value="KDO27874.1"/>
    <property type="molecule type" value="Genomic_DNA"/>
</dbReference>
<name>A0A067CAT1_SAPPC</name>